<protein>
    <submittedName>
        <fullName evidence="1">Uncharacterized protein</fullName>
    </submittedName>
</protein>
<dbReference type="AlphaFoldDB" id="A0A429G3A3"/>
<dbReference type="Proteomes" id="UP000278149">
    <property type="component" value="Unassembled WGS sequence"/>
</dbReference>
<accession>A0A429G3A3</accession>
<evidence type="ECO:0000313" key="1">
    <source>
        <dbReference type="EMBL" id="RSN68331.1"/>
    </source>
</evidence>
<proteinExistence type="predicted"/>
<comment type="caution">
    <text evidence="1">The sequence shown here is derived from an EMBL/GenBank/DDBJ whole genome shotgun (WGS) entry which is preliminary data.</text>
</comment>
<dbReference type="RefSeq" id="WP_125742047.1">
    <property type="nucleotide sequence ID" value="NZ_RCOR01000031.1"/>
</dbReference>
<organism evidence="1 2">
    <name type="scientific">Candidatus Korarchaeum cryptofilum</name>
    <dbReference type="NCBI Taxonomy" id="498846"/>
    <lineage>
        <taxon>Archaea</taxon>
        <taxon>Thermoproteota</taxon>
        <taxon>Candidatus Korarchaeia</taxon>
        <taxon>Candidatus Korarchaeales</taxon>
        <taxon>Candidatus Korarchaeaceae</taxon>
        <taxon>Candidatus Korarchaeum</taxon>
    </lineage>
</organism>
<gene>
    <name evidence="1" type="ORF">D9Q81_06355</name>
</gene>
<reference evidence="1 2" key="1">
    <citation type="submission" date="2018-10" db="EMBL/GenBank/DDBJ databases">
        <title>Co-occurring genomic capacity for anaerobic methane metabolism and dissimilatory sulfite reduction discovered in the Korarchaeota.</title>
        <authorList>
            <person name="Mckay L.J."/>
            <person name="Dlakic M."/>
            <person name="Fields M.W."/>
            <person name="Delmont T.O."/>
            <person name="Eren A.M."/>
            <person name="Jay Z.J."/>
            <person name="Klingelsmith K.B."/>
            <person name="Rusch D.B."/>
            <person name="Inskeep W.P."/>
        </authorList>
    </citation>
    <scope>NUCLEOTIDE SEQUENCE [LARGE SCALE GENOMIC DNA]</scope>
    <source>
        <strain evidence="1 2">WS</strain>
    </source>
</reference>
<dbReference type="EMBL" id="RCOR01000031">
    <property type="protein sequence ID" value="RSN68331.1"/>
    <property type="molecule type" value="Genomic_DNA"/>
</dbReference>
<name>A0A429G3A3_9CREN</name>
<evidence type="ECO:0000313" key="2">
    <source>
        <dbReference type="Proteomes" id="UP000278149"/>
    </source>
</evidence>
<sequence length="367" mass="42916">MRSSLEILRYIRSHLERLEDHLNRESIRIGDIRSKLGELYVDMKELERGHISPRNIYERFLESLEEIHGKLEEYKPEEILKEGDRREIEKATYRWRFYLSALEASERPEEALSLLEGVRRHAQTESEEIILRDLMKISKFISYIYEIGKGKEECTEYIEKLSTSFWKFLEEAEESFLEQRFTRRMRDRLGSSVSEWISWINVLIRRGCTELRRHFYLKMGVEGDSLSLSLEPSQHSHFILGRFDPGGIDPDTGDPPDRLAIRDSSGRVLKVFKTVKCNYPCGAGEEDCTHRRHLELVWDPDRQCIIIKMCERAHHPVFYNFAGGARGQLTSTGIELKLGQCVSLWLSGVYNVKGERKVPVELCLRGE</sequence>